<evidence type="ECO:0000313" key="3">
    <source>
        <dbReference type="EMBL" id="KID68728.1"/>
    </source>
</evidence>
<dbReference type="EMBL" id="AZNF01000003">
    <property type="protein sequence ID" value="KID68728.1"/>
    <property type="molecule type" value="Genomic_DNA"/>
</dbReference>
<name>A0A0B4FE33_METAF</name>
<dbReference type="AlphaFoldDB" id="A0A0B4FE33"/>
<keyword evidence="1" id="KW-0175">Coiled coil</keyword>
<comment type="caution">
    <text evidence="3">The sequence shown here is derived from an EMBL/GenBank/DDBJ whole genome shotgun (WGS) entry which is preliminary data.</text>
</comment>
<feature type="non-terminal residue" evidence="3">
    <location>
        <position position="1"/>
    </location>
</feature>
<proteinExistence type="predicted"/>
<dbReference type="OrthoDB" id="5393537at2759"/>
<dbReference type="Proteomes" id="UP000031186">
    <property type="component" value="Unassembled WGS sequence"/>
</dbReference>
<accession>A0A0B4FE33</accession>
<protein>
    <submittedName>
        <fullName evidence="3">Uncharacterized protein</fullName>
    </submittedName>
</protein>
<keyword evidence="4" id="KW-1185">Reference proteome</keyword>
<gene>
    <name evidence="3" type="ORF">MAN_03584</name>
</gene>
<organism evidence="3 4">
    <name type="scientific">Metarhizium anisopliae (strain ARSEF 549)</name>
    <dbReference type="NCBI Taxonomy" id="3151832"/>
    <lineage>
        <taxon>Eukaryota</taxon>
        <taxon>Fungi</taxon>
        <taxon>Dikarya</taxon>
        <taxon>Ascomycota</taxon>
        <taxon>Pezizomycotina</taxon>
        <taxon>Sordariomycetes</taxon>
        <taxon>Hypocreomycetidae</taxon>
        <taxon>Hypocreales</taxon>
        <taxon>Clavicipitaceae</taxon>
        <taxon>Metarhizium</taxon>
    </lineage>
</organism>
<evidence type="ECO:0000256" key="2">
    <source>
        <dbReference type="SAM" id="MobiDB-lite"/>
    </source>
</evidence>
<feature type="region of interest" description="Disordered" evidence="2">
    <location>
        <begin position="1"/>
        <end position="20"/>
    </location>
</feature>
<dbReference type="VEuPathDB" id="FungiDB:MAN_03584"/>
<evidence type="ECO:0000313" key="4">
    <source>
        <dbReference type="Proteomes" id="UP000031186"/>
    </source>
</evidence>
<sequence>MAVHHPEKDPSVPDTLDERGDQKCLSTDEAAKIGFNKLENKMDTYFDQIFGWFKKQDASQTTVARLASQREIYEAQLLKHQEHMGKCIDKNKLLRSELQELRQTYNESRIEVDKLKKEKNDLRNVILGQAGTEKISDEEIKSKFTSIRQKIQAITYSKAFRLGRSISVSSQCHPEVHKFWDSWNTLSTNDRAFIMRGKIFALVVDHVLGQNLFGISPTNNHDLQQIEPSLKALETFMNRSQVPVDAVVDWRHATMKAIEKTKIDHNCISEVGSMIMSHFGCLIPRDLDSTTLKKLHHDVHDMCKVAYELRFLMRKSKANYTCEAFSDGADVHEYEAALEVHGVLNGGDGSSRVAFTICGALVKRSENGDMEPVVLERAHVVVKHV</sequence>
<feature type="coiled-coil region" evidence="1">
    <location>
        <begin position="91"/>
        <end position="125"/>
    </location>
</feature>
<evidence type="ECO:0000256" key="1">
    <source>
        <dbReference type="SAM" id="Coils"/>
    </source>
</evidence>
<reference evidence="3 4" key="1">
    <citation type="journal article" date="2014" name="Proc. Natl. Acad. Sci. U.S.A.">
        <title>Trajectory and genomic determinants of fungal-pathogen speciation and host adaptation.</title>
        <authorList>
            <person name="Hu X."/>
            <person name="Xiao G."/>
            <person name="Zheng P."/>
            <person name="Shang Y."/>
            <person name="Su Y."/>
            <person name="Zhang X."/>
            <person name="Liu X."/>
            <person name="Zhan S."/>
            <person name="St Leger R.J."/>
            <person name="Wang C."/>
        </authorList>
    </citation>
    <scope>NUCLEOTIDE SEQUENCE [LARGE SCALE GENOMIC DNA]</scope>
    <source>
        <strain evidence="3 4">ARSEF 549</strain>
    </source>
</reference>
<dbReference type="HOGENOM" id="CLU_717807_0_0_1"/>